<dbReference type="EMBL" id="AZGA01000077">
    <property type="protein sequence ID" value="KRM31595.1"/>
    <property type="molecule type" value="Genomic_DNA"/>
</dbReference>
<evidence type="ECO:0000313" key="3">
    <source>
        <dbReference type="EMBL" id="KRM31595.1"/>
    </source>
</evidence>
<dbReference type="PATRIC" id="fig|1423734.3.peg.662"/>
<keyword evidence="1" id="KW-1133">Transmembrane helix</keyword>
<dbReference type="OrthoDB" id="9800141at2"/>
<reference evidence="3 4" key="1">
    <citation type="journal article" date="2015" name="Genome Announc.">
        <title>Expanding the biotechnology potential of lactobacilli through comparative genomics of 213 strains and associated genera.</title>
        <authorList>
            <person name="Sun Z."/>
            <person name="Harris H.M."/>
            <person name="McCann A."/>
            <person name="Guo C."/>
            <person name="Argimon S."/>
            <person name="Zhang W."/>
            <person name="Yang X."/>
            <person name="Jeffery I.B."/>
            <person name="Cooney J.C."/>
            <person name="Kagawa T.F."/>
            <person name="Liu W."/>
            <person name="Song Y."/>
            <person name="Salvetti E."/>
            <person name="Wrobel A."/>
            <person name="Rasinkangas P."/>
            <person name="Parkhill J."/>
            <person name="Rea M.C."/>
            <person name="O'Sullivan O."/>
            <person name="Ritari J."/>
            <person name="Douillard F.P."/>
            <person name="Paul Ross R."/>
            <person name="Yang R."/>
            <person name="Briner A.E."/>
            <person name="Felis G.E."/>
            <person name="de Vos W.M."/>
            <person name="Barrangou R."/>
            <person name="Klaenhammer T.R."/>
            <person name="Caufield P.W."/>
            <person name="Cui Y."/>
            <person name="Zhang H."/>
            <person name="O'Toole P.W."/>
        </authorList>
    </citation>
    <scope>NUCLEOTIDE SEQUENCE [LARGE SCALE GENOMIC DNA]</scope>
    <source>
        <strain evidence="3 4">DSM 18527</strain>
    </source>
</reference>
<sequence length="123" mass="13401">MTQIMVLIGAVGLIGFIVWWFFGKHTTATTTAKVQNATQAAEVVVSGGYSPETVVLKQGVPAELTFLRKDPSTCLDHVVFPDMGINDFLPQDQAHTIAIDTTKPGNYEFACGMNMFHGQLIIK</sequence>
<keyword evidence="1" id="KW-0812">Transmembrane</keyword>
<name>X0PDR1_9LACO</name>
<feature type="transmembrane region" description="Helical" evidence="1">
    <location>
        <begin position="6"/>
        <end position="23"/>
    </location>
</feature>
<organism evidence="3 4">
    <name type="scientific">Agrilactobacillus composti DSM 18527 = JCM 14202</name>
    <dbReference type="NCBI Taxonomy" id="1423734"/>
    <lineage>
        <taxon>Bacteria</taxon>
        <taxon>Bacillati</taxon>
        <taxon>Bacillota</taxon>
        <taxon>Bacilli</taxon>
        <taxon>Lactobacillales</taxon>
        <taxon>Lactobacillaceae</taxon>
        <taxon>Agrilactobacillus</taxon>
    </lineage>
</organism>
<comment type="caution">
    <text evidence="3">The sequence shown here is derived from an EMBL/GenBank/DDBJ whole genome shotgun (WGS) entry which is preliminary data.</text>
</comment>
<dbReference type="STRING" id="1423734.FC83_GL000656"/>
<dbReference type="Pfam" id="PF13473">
    <property type="entry name" value="Cupredoxin_1"/>
    <property type="match status" value="1"/>
</dbReference>
<dbReference type="Proteomes" id="UP000051236">
    <property type="component" value="Unassembled WGS sequence"/>
</dbReference>
<dbReference type="InterPro" id="IPR028096">
    <property type="entry name" value="EfeO_Cupredoxin"/>
</dbReference>
<dbReference type="eggNOG" id="COG4633">
    <property type="taxonomic scope" value="Bacteria"/>
</dbReference>
<accession>X0PDR1</accession>
<evidence type="ECO:0000256" key="1">
    <source>
        <dbReference type="SAM" id="Phobius"/>
    </source>
</evidence>
<feature type="domain" description="EfeO-type cupredoxin-like" evidence="2">
    <location>
        <begin position="14"/>
        <end position="122"/>
    </location>
</feature>
<keyword evidence="4" id="KW-1185">Reference proteome</keyword>
<dbReference type="Gene3D" id="2.60.40.420">
    <property type="entry name" value="Cupredoxins - blue copper proteins"/>
    <property type="match status" value="1"/>
</dbReference>
<dbReference type="SUPFAM" id="SSF49503">
    <property type="entry name" value="Cupredoxins"/>
    <property type="match status" value="1"/>
</dbReference>
<proteinExistence type="predicted"/>
<dbReference type="InterPro" id="IPR008972">
    <property type="entry name" value="Cupredoxin"/>
</dbReference>
<protein>
    <submittedName>
        <fullName evidence="3">Cupredoxin family domain protein</fullName>
    </submittedName>
</protein>
<gene>
    <name evidence="3" type="ORF">FC83_GL000656</name>
</gene>
<dbReference type="AlphaFoldDB" id="X0PDR1"/>
<evidence type="ECO:0000259" key="2">
    <source>
        <dbReference type="Pfam" id="PF13473"/>
    </source>
</evidence>
<keyword evidence="1" id="KW-0472">Membrane</keyword>
<evidence type="ECO:0000313" key="4">
    <source>
        <dbReference type="Proteomes" id="UP000051236"/>
    </source>
</evidence>
<dbReference type="RefSeq" id="WP_035451951.1">
    <property type="nucleotide sequence ID" value="NZ_AZGA01000077.1"/>
</dbReference>